<feature type="compositionally biased region" description="Low complexity" evidence="8">
    <location>
        <begin position="3659"/>
        <end position="3669"/>
    </location>
</feature>
<feature type="coiled-coil region" evidence="7">
    <location>
        <begin position="1215"/>
        <end position="1242"/>
    </location>
</feature>
<accession>A0A183UCU7</accession>
<dbReference type="GO" id="GO:0042060">
    <property type="term" value="P:wound healing"/>
    <property type="evidence" value="ECO:0007669"/>
    <property type="project" value="TreeGrafter"/>
</dbReference>
<feature type="compositionally biased region" description="Basic and acidic residues" evidence="8">
    <location>
        <begin position="1545"/>
        <end position="1567"/>
    </location>
</feature>
<protein>
    <submittedName>
        <fullName evidence="13">Calponin-homology (CH) domain-containing protein</fullName>
    </submittedName>
</protein>
<dbReference type="Gene3D" id="2.30.30.40">
    <property type="entry name" value="SH3 Domains"/>
    <property type="match status" value="1"/>
</dbReference>
<keyword evidence="2 6" id="KW-0728">SH3 domain</keyword>
<dbReference type="Proteomes" id="UP000050794">
    <property type="component" value="Unassembled WGS sequence"/>
</dbReference>
<evidence type="ECO:0000256" key="5">
    <source>
        <dbReference type="ARBA" id="ARBA00022737"/>
    </source>
</evidence>
<dbReference type="Gene3D" id="3.30.160.780">
    <property type="match status" value="1"/>
</dbReference>
<dbReference type="GO" id="GO:0030056">
    <property type="term" value="C:hemidesmosome"/>
    <property type="evidence" value="ECO:0007669"/>
    <property type="project" value="TreeGrafter"/>
</dbReference>
<feature type="coiled-coil region" evidence="7">
    <location>
        <begin position="1072"/>
        <end position="1121"/>
    </location>
</feature>
<feature type="compositionally biased region" description="Basic and acidic residues" evidence="8">
    <location>
        <begin position="1578"/>
        <end position="1688"/>
    </location>
</feature>
<dbReference type="EMBL" id="UYWY01019472">
    <property type="protein sequence ID" value="VDM37626.1"/>
    <property type="molecule type" value="Genomic_DNA"/>
</dbReference>
<keyword evidence="3" id="KW-0963">Cytoplasm</keyword>
<evidence type="ECO:0000256" key="2">
    <source>
        <dbReference type="ARBA" id="ARBA00022443"/>
    </source>
</evidence>
<keyword evidence="12" id="KW-1185">Reference proteome</keyword>
<dbReference type="PANTHER" id="PTHR23169">
    <property type="entry name" value="ENVOPLAKIN"/>
    <property type="match status" value="1"/>
</dbReference>
<reference evidence="13" key="1">
    <citation type="submission" date="2016-06" db="UniProtKB">
        <authorList>
            <consortium name="WormBaseParasite"/>
        </authorList>
    </citation>
    <scope>IDENTIFICATION</scope>
</reference>
<dbReference type="PROSITE" id="PS50021">
    <property type="entry name" value="CH"/>
    <property type="match status" value="1"/>
</dbReference>
<dbReference type="GO" id="GO:0016020">
    <property type="term" value="C:membrane"/>
    <property type="evidence" value="ECO:0007669"/>
    <property type="project" value="TreeGrafter"/>
</dbReference>
<evidence type="ECO:0000256" key="1">
    <source>
        <dbReference type="ARBA" id="ARBA00004496"/>
    </source>
</evidence>
<dbReference type="GO" id="GO:0031122">
    <property type="term" value="P:cytoplasmic microtubule organization"/>
    <property type="evidence" value="ECO:0007669"/>
    <property type="project" value="TreeGrafter"/>
</dbReference>
<dbReference type="FunFam" id="1.10.418.10:FF:000057">
    <property type="entry name" value="Calmin"/>
    <property type="match status" value="1"/>
</dbReference>
<dbReference type="PROSITE" id="PS50002">
    <property type="entry name" value="SH3"/>
    <property type="match status" value="1"/>
</dbReference>
<dbReference type="InterPro" id="IPR035915">
    <property type="entry name" value="Plakin_repeat_sf"/>
</dbReference>
<dbReference type="Gene3D" id="1.10.418.10">
    <property type="entry name" value="Calponin-like domain"/>
    <property type="match status" value="2"/>
</dbReference>
<dbReference type="InterPro" id="IPR001101">
    <property type="entry name" value="Plectin_repeat"/>
</dbReference>
<feature type="region of interest" description="Disordered" evidence="8">
    <location>
        <begin position="3611"/>
        <end position="3632"/>
    </location>
</feature>
<evidence type="ECO:0000313" key="12">
    <source>
        <dbReference type="Proteomes" id="UP000050794"/>
    </source>
</evidence>
<feature type="domain" description="Calponin-homology (CH)" evidence="10">
    <location>
        <begin position="245"/>
        <end position="352"/>
    </location>
</feature>
<feature type="domain" description="SH3" evidence="9">
    <location>
        <begin position="896"/>
        <end position="953"/>
    </location>
</feature>
<feature type="compositionally biased region" description="Basic and acidic residues" evidence="8">
    <location>
        <begin position="213"/>
        <end position="228"/>
    </location>
</feature>
<proteinExistence type="predicted"/>
<dbReference type="GO" id="GO:0045104">
    <property type="term" value="P:intermediate filament cytoskeleton organization"/>
    <property type="evidence" value="ECO:0007669"/>
    <property type="project" value="InterPro"/>
</dbReference>
<keyword evidence="4" id="KW-0597">Phosphoprotein</keyword>
<dbReference type="InterPro" id="IPR043197">
    <property type="entry name" value="Plakin"/>
</dbReference>
<dbReference type="CDD" id="cd00176">
    <property type="entry name" value="SPEC"/>
    <property type="match status" value="1"/>
</dbReference>
<dbReference type="GO" id="GO:0005882">
    <property type="term" value="C:intermediate filament"/>
    <property type="evidence" value="ECO:0007669"/>
    <property type="project" value="TreeGrafter"/>
</dbReference>
<evidence type="ECO:0000256" key="3">
    <source>
        <dbReference type="ARBA" id="ARBA00022490"/>
    </source>
</evidence>
<feature type="region of interest" description="Disordered" evidence="8">
    <location>
        <begin position="3645"/>
        <end position="3669"/>
    </location>
</feature>
<dbReference type="WBParaSite" id="TCNE_0000631701-mRNA-1">
    <property type="protein sequence ID" value="TCNE_0000631701-mRNA-1"/>
    <property type="gene ID" value="TCNE_0000631701"/>
</dbReference>
<dbReference type="SMART" id="SM00250">
    <property type="entry name" value="PLEC"/>
    <property type="match status" value="17"/>
</dbReference>
<dbReference type="InterPro" id="IPR018159">
    <property type="entry name" value="Spectrin/alpha-actinin"/>
</dbReference>
<evidence type="ECO:0000256" key="4">
    <source>
        <dbReference type="ARBA" id="ARBA00022553"/>
    </source>
</evidence>
<dbReference type="Gene3D" id="3.90.1290.10">
    <property type="entry name" value="Plakin repeat"/>
    <property type="match status" value="9"/>
</dbReference>
<dbReference type="GO" id="GO:0005737">
    <property type="term" value="C:cytoplasm"/>
    <property type="evidence" value="ECO:0007669"/>
    <property type="project" value="UniProtKB-SubCell"/>
</dbReference>
<dbReference type="InterPro" id="IPR002017">
    <property type="entry name" value="Spectrin_repeat"/>
</dbReference>
<dbReference type="Pfam" id="PF17902">
    <property type="entry name" value="SH3_10"/>
    <property type="match status" value="1"/>
</dbReference>
<dbReference type="InterPro" id="IPR001452">
    <property type="entry name" value="SH3_domain"/>
</dbReference>
<dbReference type="SUPFAM" id="SSF75399">
    <property type="entry name" value="Plakin repeat"/>
    <property type="match status" value="10"/>
</dbReference>
<dbReference type="GO" id="GO:0005198">
    <property type="term" value="F:structural molecule activity"/>
    <property type="evidence" value="ECO:0007669"/>
    <property type="project" value="TreeGrafter"/>
</dbReference>
<dbReference type="PANTHER" id="PTHR23169:SF23">
    <property type="entry name" value="SHORT STOP, ISOFORM H"/>
    <property type="match status" value="1"/>
</dbReference>
<dbReference type="SUPFAM" id="SSF46966">
    <property type="entry name" value="Spectrin repeat"/>
    <property type="match status" value="5"/>
</dbReference>
<feature type="region of interest" description="Disordered" evidence="8">
    <location>
        <begin position="213"/>
        <end position="235"/>
    </location>
</feature>
<dbReference type="Pfam" id="PF21019">
    <property type="entry name" value="Spectrin_3"/>
    <property type="match status" value="1"/>
</dbReference>
<keyword evidence="5" id="KW-0677">Repeat</keyword>
<gene>
    <name evidence="11" type="ORF">TCNE_LOCUS6317</name>
</gene>
<dbReference type="SMART" id="SM00033">
    <property type="entry name" value="CH"/>
    <property type="match status" value="2"/>
</dbReference>
<organism evidence="12 13">
    <name type="scientific">Toxocara canis</name>
    <name type="common">Canine roundworm</name>
    <dbReference type="NCBI Taxonomy" id="6265"/>
    <lineage>
        <taxon>Eukaryota</taxon>
        <taxon>Metazoa</taxon>
        <taxon>Ecdysozoa</taxon>
        <taxon>Nematoda</taxon>
        <taxon>Chromadorea</taxon>
        <taxon>Rhabditida</taxon>
        <taxon>Spirurina</taxon>
        <taxon>Ascaridomorpha</taxon>
        <taxon>Ascaridoidea</taxon>
        <taxon>Toxocaridae</taxon>
        <taxon>Toxocara</taxon>
    </lineage>
</organism>
<dbReference type="InterPro" id="IPR036872">
    <property type="entry name" value="CH_dom_sf"/>
</dbReference>
<dbReference type="Pfam" id="PF00435">
    <property type="entry name" value="Spectrin"/>
    <property type="match status" value="1"/>
</dbReference>
<name>A0A183UCU7_TOXCA</name>
<dbReference type="Gene3D" id="1.20.58.60">
    <property type="match status" value="7"/>
</dbReference>
<dbReference type="SUPFAM" id="SSF47576">
    <property type="entry name" value="Calponin-homology domain, CH-domain"/>
    <property type="match status" value="1"/>
</dbReference>
<dbReference type="SMART" id="SM00150">
    <property type="entry name" value="SPEC"/>
    <property type="match status" value="5"/>
</dbReference>
<dbReference type="Pfam" id="PF00307">
    <property type="entry name" value="CH"/>
    <property type="match status" value="1"/>
</dbReference>
<evidence type="ECO:0000256" key="8">
    <source>
        <dbReference type="SAM" id="MobiDB-lite"/>
    </source>
</evidence>
<evidence type="ECO:0000259" key="10">
    <source>
        <dbReference type="PROSITE" id="PS50021"/>
    </source>
</evidence>
<evidence type="ECO:0000256" key="6">
    <source>
        <dbReference type="PROSITE-ProRule" id="PRU00192"/>
    </source>
</evidence>
<comment type="subcellular location">
    <subcellularLocation>
        <location evidence="1">Cytoplasm</location>
    </subcellularLocation>
</comment>
<dbReference type="InterPro" id="IPR041615">
    <property type="entry name" value="Desmoplakin_SH3"/>
</dbReference>
<dbReference type="InterPro" id="IPR001715">
    <property type="entry name" value="CH_dom"/>
</dbReference>
<sequence>MNYGSCATGRQVGDLFVDLSDGFNLIALLEALSAERLVRTVNIRPEDIVEGNSKLTLGLIWTIILNFQVSVIKQRQLESSSCQGVARDVVVMQQTKRVGEGPLPDHTQTGFAHYSSRTFAVRCSSGMYKVLRSYSKKAERKHELTRSSDQHHAANGVGGAHNAFALTATEEARNGQVVPMDSRRIETMNSAWTGAQAFSESSSYEAREHFERKVQRVKKTRGERDSNRKSKKSKVSEVLSSVDGVSARDALLQWAQDVTRGYPGVNVRNFTSSWRDGLAFNAILHRYRPNLIQWNKISDESVSARERLDNAFAAAESEFGVSRLLDAEDVDVETPDEKSIITYVSSLYNALPHTSELNKYEEEMYQYEREASEWLQWVQRATHLMDDRQMPSNIGELRRLQLELERFKSEDLPPKAKEKQRLADLYAELYTLFEGTEHMKIPADLSTQGLDRAWQRLLVALSERFSVLDERAGLQGSMADIISRLTRGIGITNEKLDHILQRIEDAESRIDSSRPADLQRIIDAIIDDLVALESPILGFFEDVDQLKQNRHPEANDFYQQVYGLEQRRQSYMTRLRTQFMTRLGVRSETLIRESEQRRESVRRSTFGRVDECIQWVRVRLEKLSEMEFVEDLEHLESMFEEHKLDNHDIQDFRQNVDECIARQAEVSTEDTHEYCELLSTLESEYQQLRDLSAGRMLDLDTLIAFVRGAQQEIVWINEREDIEVTRNWSDVNQLDLPMLQNYYKQVGRRNMKVLQLLHEIELREPRFNDVHNKGAALLNQGHPAVHVIEFYLSAMQRKWDWLLALSKCLEQHLRDALNLKSFMEDAAAAEDWMVRQTELLERKYNRSDFSLEEGEQLLRELDEINELIKKYHSVLMTLTERSSQISPLWQRGERIHRPIPVTALADYVDRSITIREGDECMLVDNSDLIHWVVRGPDGVEASVPSVVFRIPPPDARLTAYLNRLHTNFDKLRRIWEKKHRMVRFDMVLNTMAQIRGWDLDTFMSIDPDQRDAIIKALNDDAHKLLAELDPNDPLALRLKEELRLTNEHFYNLLNQSMRPKEPDIGSQFDAKIAELLKKLEEAFRKLNDHVAQGVPRSPEELERLILEHKDFEEALQALDVDVSTVKELFRQIPNPTPSQRANHDHLNGRWEDLWELSRMYVERLKAVEGVLHGIGEVSDIVRQHEITLNSFDDMPAALDKLRGVHSQLLEMNMVLQQQQSVVDSLNRNIALLRQHISRTRQTSRFDFWFLYAFKEFISPEQVENVRRNFSLPPDSAVFTFDNTNFLVMCIACSIFSHPDVDRLEDEVQMLTVRWENVCSQVAERLKSAERALQTQMIYRSEYDNEISWLDRVEATINSLRRPEDMRPEQYQAQLDLLIAEYAQLQERTEAIENLNREGGKFIREAKGYDSRLVQYLDTVLNIHGPTIRNDFRRTEPQPKNGAQQVAEELERLNRRFAQLSSLILERRNVMQVLIQNWKRQKQEEEDRRRAEEEEKRRQFEAARLKALEDADRLRQERRAAEEARRAAEEAERLRRAREAAEEARRRAEEEARRRAEEEARRAEEEARRRKQAEDDERERERLRREEEGRRRWEEEERRRRQAMEDAERERERQRREDEERRRREEERRRREDEERRRRQAEEDADRERRRKDEEEARRRAEEEARRRAEEEARRRKQAEEEERRRREEEERRRRKVPLAKCGSVAKRRFLQIPDVRHGLQQTIAPEGMVLEEFEEIRDSPARATIAEHEDEMQMYQEETVTKTQFYEMEGILHKQTGEILTFVEAVRQGLLDLHSSGGEFFDIVSGARISLEKAAELGYIDGSFHEVLNRHHGIRHPVTHESLTLLEAIQIGLYDPDIRQLRDINTGEILPMYDCIVRGIITLDTQHRLIKMGILKLPPMTLENAIEQGVVNRETGQFTGKYTRETMPLKDALYNGYIQIGSARPIPMIAITLTDCIQMGLINTETGEFIDKNSGEKLTLRDAVSKQNSLLNLHIPEIIRTDESRRVTLGDAIVRNAINTRQGNYTDLQKSQSMSLWEAYNQDLIQKPLTLTEIHAKGLIDSTNKFIDGGTKHRYTLLEAIAAGLIDAEVRHIVDPELKDVISIAEALERGLLEPDGKIVVPSQQKIYSFTEAVSDGLLIKRVRHTIFDVKGIKNTKTKESLTFNEAVEAGAVIVQAERIVDLATQESFLLADCADRELIDPMLHELFSSPIGIKDASGQEMTVFRAVAKGFIDPTKGVYLDKRANRELSPKEAYDAGYITLRGAIQLSALFDIHPSLMSPVKKVDHKKRIRRPGQRKDLAADQVKVTLAEAMKQGLIDSKTHRFRQGETEMSFEDALNQGLIDPSDEWIVPSKTTGVGPTIEEKTSETIMETGQQLAPKFYPDKNIEESVTTIKKVKTTETTAVGGPGGVSVYRAITGGKGTIEVPADGYHIHEAERKGYISLSAGVVSPPNVDRTLTLEEAFDLGVINSKNITVREPNTGRLISVAEAMEKKIMDKNGFVTSRGRRVNLQTAIEEKVVVVEAEPPATTASSAKKVIQFSAGTGAVISFRPVGTATIEESEQSWSFDATRGELIDHIGGGRLPLDAALAAGKILPEDLRVRDALTGREMSFEEAEKWGIIDQKDHYFFDKRDNKRYTLAEAAQQHRIYPTGGVPENASDAIHTTVKVQKRTEVSKKEALASGPSAFVDQTLASALESGWYNSQSGTFTHPDTNKQMTLKEAIIRGLFNPYGTTVIDRRNKRELSLLEAIQDGLVNDSAGTVLDTETGRNVDLVAALRDGLLKSGNLPESLEGALMKGKLDFATGQFTAQDGRNVPIHEAISKKMIDSKTVVVRDPGTGEEMALSAAVDKKIVDLEKGVIHSTETSESMTFPQALTSGVLAGAGSRSTHVTQRSPHPRLIEQKLQLTPYSQPIEPKTAVALREQRTMGAGRQEMVDLGGGKQVMVKVVRGEGGVEKGEYVDPSSGMKFTIQLHGDPYVTETKTMVKSTAQVQSVELEPHAEFVGIDKIRDKRNGRIMSLQDAQRIGIARVDRKGKQMTKTYSVFRSNIQNALAKGVLDSHGEKISLEDAIRAKLIDIRSLTYVSPKTGEALPLPQAANMGLLDVTLSEILPKGVCHPASGEKISIERAIELDIINPKTGEVKNPFTKEKLSWLDIMKPVYASLTMEGVYDPTKGYGVPVISALIEGLIDTKTAQYSNIITGEKIPLTEASSKGLIDEETFKAITEPFLVDFRTKRKLNLIEAVQAKLIDPRNRTIQLDEHVIIPVARATADGKIPRFIGERLKRVDKLTFAESLGKGLIDVAQNRFTDPDSGRQMSINQAIEEGYIDTGKVEAMEGSDERNLANILYSEEFDENSGRIRDKKSGLYLTFRAAVERDVIDGDSLFHDIDSSQTMTLREALNRGRIDSDGKYIETKNGAKLNLKQAVANGLIALIASPMQAAQAVTEAVKRRDAEGYKFKIESVDDRRSSTSGPRFREESSVIRLSSPHRVEPGLSVRVRSSSEAMSGGDRARSLIDDPQALADLQHEFLDNLAKQRFDIEEQIIENPATSRRVSVREAAESGLLDVVTGEIVHPSSGRRYSIPRAVHMKMVNSDAAKRLMESLNMSLEELGQQSSSYTTESLSGMSPTESGGTKIWTKTVSWHGQPSELRHSASDPLAPYTSYTSTTTTSRTSDVPLWARYD</sequence>
<evidence type="ECO:0000313" key="11">
    <source>
        <dbReference type="EMBL" id="VDM37626.1"/>
    </source>
</evidence>
<keyword evidence="7" id="KW-0175">Coiled coil</keyword>
<evidence type="ECO:0000313" key="13">
    <source>
        <dbReference type="WBParaSite" id="TCNE_0000631701-mRNA-1"/>
    </source>
</evidence>
<reference evidence="11 12" key="2">
    <citation type="submission" date="2018-11" db="EMBL/GenBank/DDBJ databases">
        <authorList>
            <consortium name="Pathogen Informatics"/>
        </authorList>
    </citation>
    <scope>NUCLEOTIDE SEQUENCE [LARGE SCALE GENOMIC DNA]</scope>
</reference>
<evidence type="ECO:0000259" key="9">
    <source>
        <dbReference type="PROSITE" id="PS50002"/>
    </source>
</evidence>
<feature type="region of interest" description="Disordered" evidence="8">
    <location>
        <begin position="1545"/>
        <end position="1688"/>
    </location>
</feature>
<evidence type="ECO:0000256" key="7">
    <source>
        <dbReference type="SAM" id="Coils"/>
    </source>
</evidence>